<dbReference type="Gene3D" id="3.40.50.970">
    <property type="match status" value="2"/>
</dbReference>
<keyword evidence="6" id="KW-0175">Coiled coil</keyword>
<dbReference type="NCBIfam" id="NF003616">
    <property type="entry name" value="PRK05261.1-1"/>
    <property type="match status" value="1"/>
</dbReference>
<dbReference type="NCBIfam" id="NF003617">
    <property type="entry name" value="PRK05261.1-2"/>
    <property type="match status" value="1"/>
</dbReference>
<name>C7G8L8_9FIRM</name>
<feature type="domain" description="Xylulose 5-phosphate/Fructose 6-phosphate phosphoketolase N-terminal" evidence="8">
    <location>
        <begin position="40"/>
        <end position="399"/>
    </location>
</feature>
<proteinExistence type="inferred from homology"/>
<dbReference type="InterPro" id="IPR023962">
    <property type="entry name" value="Phosphoketolase"/>
</dbReference>
<evidence type="ECO:0000313" key="9">
    <source>
        <dbReference type="EMBL" id="EEV01821.1"/>
    </source>
</evidence>
<feature type="domain" description="Xylulose 5-phosphate/Fructose 6-phosphate phosphoketolase C-terminal" evidence="7">
    <location>
        <begin position="617"/>
        <end position="817"/>
    </location>
</feature>
<dbReference type="Gene3D" id="3.40.50.920">
    <property type="match status" value="1"/>
</dbReference>
<evidence type="ECO:0000259" key="8">
    <source>
        <dbReference type="Pfam" id="PF09364"/>
    </source>
</evidence>
<dbReference type="PANTHER" id="PTHR31273">
    <property type="entry name" value="PHOSPHOKETOLASE-RELATED"/>
    <property type="match status" value="1"/>
</dbReference>
<evidence type="ECO:0000256" key="3">
    <source>
        <dbReference type="ARBA" id="ARBA00023052"/>
    </source>
</evidence>
<dbReference type="PANTHER" id="PTHR31273:SF0">
    <property type="entry name" value="PHOSPHOKETOLASE-RELATED"/>
    <property type="match status" value="1"/>
</dbReference>
<dbReference type="InterPro" id="IPR019789">
    <property type="entry name" value="Xul5P/Fru6P_PKetolase_ThDP_BS"/>
</dbReference>
<dbReference type="EC" id="4.1.2.-" evidence="5"/>
<dbReference type="PROSITE" id="PS60003">
    <property type="entry name" value="PHOSPHOKETOLASE_2"/>
    <property type="match status" value="1"/>
</dbReference>
<comment type="cofactor">
    <cofactor evidence="1 5">
        <name>thiamine diphosphate</name>
        <dbReference type="ChEBI" id="CHEBI:58937"/>
    </cofactor>
</comment>
<dbReference type="PIRSF" id="PIRSF017245">
    <property type="entry name" value="Phosphoketolase"/>
    <property type="match status" value="1"/>
</dbReference>
<dbReference type="GO" id="GO:0016832">
    <property type="term" value="F:aldehyde-lyase activity"/>
    <property type="evidence" value="ECO:0007669"/>
    <property type="project" value="UniProtKB-UniRule"/>
</dbReference>
<gene>
    <name evidence="9" type="primary">xfp</name>
    <name evidence="9" type="ORF">ROSINTL182_06244</name>
</gene>
<keyword evidence="3 5" id="KW-0786">Thiamine pyrophosphate</keyword>
<dbReference type="CDD" id="cd02011">
    <property type="entry name" value="TPP_PK"/>
    <property type="match status" value="1"/>
</dbReference>
<dbReference type="InterPro" id="IPR029061">
    <property type="entry name" value="THDP-binding"/>
</dbReference>
<dbReference type="AlphaFoldDB" id="C7G8L8"/>
<evidence type="ECO:0000256" key="2">
    <source>
        <dbReference type="ARBA" id="ARBA00005623"/>
    </source>
</evidence>
<reference evidence="9 10" key="1">
    <citation type="submission" date="2009-08" db="EMBL/GenBank/DDBJ databases">
        <authorList>
            <person name="Weinstock G."/>
            <person name="Sodergren E."/>
            <person name="Clifton S."/>
            <person name="Fulton L."/>
            <person name="Fulton B."/>
            <person name="Courtney L."/>
            <person name="Fronick C."/>
            <person name="Harrison M."/>
            <person name="Strong C."/>
            <person name="Farmer C."/>
            <person name="Delahaunty K."/>
            <person name="Markovic C."/>
            <person name="Hall O."/>
            <person name="Minx P."/>
            <person name="Tomlinson C."/>
            <person name="Mitreva M."/>
            <person name="Nelson J."/>
            <person name="Hou S."/>
            <person name="Wollam A."/>
            <person name="Pepin K.H."/>
            <person name="Johnson M."/>
            <person name="Bhonagiri V."/>
            <person name="Nash W.E."/>
            <person name="Warren W."/>
            <person name="Chinwalla A."/>
            <person name="Mardis E.R."/>
            <person name="Wilson R.K."/>
        </authorList>
    </citation>
    <scope>NUCLEOTIDE SEQUENCE [LARGE SCALE GENOMIC DNA]</scope>
    <source>
        <strain evidence="9 10">L1-82</strain>
    </source>
</reference>
<dbReference type="InterPro" id="IPR019790">
    <property type="entry name" value="Xul5P/Fru6P_PKetolase_CS"/>
</dbReference>
<feature type="coiled-coil region" evidence="6">
    <location>
        <begin position="279"/>
        <end position="306"/>
    </location>
</feature>
<dbReference type="NCBIfam" id="NF003619">
    <property type="entry name" value="PRK05261.1-4"/>
    <property type="match status" value="1"/>
</dbReference>
<evidence type="ECO:0000256" key="5">
    <source>
        <dbReference type="HAMAP-Rule" id="MF_01403"/>
    </source>
</evidence>
<dbReference type="HAMAP" id="MF_01403">
    <property type="entry name" value="Phosphoketolase"/>
    <property type="match status" value="1"/>
</dbReference>
<evidence type="ECO:0000256" key="4">
    <source>
        <dbReference type="ARBA" id="ARBA00023239"/>
    </source>
</evidence>
<dbReference type="Pfam" id="PF03894">
    <property type="entry name" value="XFP"/>
    <property type="match status" value="1"/>
</dbReference>
<dbReference type="NCBIfam" id="NF003621">
    <property type="entry name" value="PRK05261.1-6"/>
    <property type="match status" value="1"/>
</dbReference>
<sequence length="819" mass="93081">MGNCPPKKDCLKYNKRDRKCFNKGGKSSMAEVNAVEKQPVTQEYLKKMDAYWRAANYLGAAQLYLLDNPLLREPLTMDHIKKKIVGHWGTVPGQNFVYVHLNRVIKKYDQDMILISGPGHGGNFFVANTYLEGTYSEVYPNIGEDMDGLKKLCKQFSFPGGISSHVAPETPGSINEGGELGYSLAHSFGAVFDNPDLVAACIVGDGESETGPLATSWQCNKFLNPKTDGAVLPILHLNGYKISNPTILARISREELEHFFDGCGWKPYFVEGDEPMDMHSKMAAALDQAMDEIKAIQKNARENDDLTRPKWPMIVLRTPKGWTGPKVVDGNQIEGSFRAHQVPIMMDKPEHLQMLKDWLLSYHPEELFDEDGKLIPELKALAPTGDRRIGSNPHANGGKLLRDLRLPDFKDYAVDVPKPGAVEAQDMIELGGFVRDIFELNEDAKNFRIFGPDETMSNRLGKVFEATNRDWNGEAYDTDEFLAHDGRVMDSMLSEHMCEGWLEGYLLTGRHGFFASYEAFIRVVDSMCAQHAKWLKVCNQLPWRQSIASLNLILSSNVWQQDHNGFTHQDPGFLDHIANKKSDVVRLYLPPDANCLLSCFDHCIRSRNYVNVLVTSKHPRQQWLTMEQAVKHCTQGIGIWEWASNDQGEEPDVVMACCGDTPTLETLAAVTILREALPEIKIRVINVVDLMKLEPNTKHPHGLSDAEYDALFTKDKPIIFAFHGYHTLIHELTYRRTNRNIHVYGYQEEGTITTPFDMRVQNEIDRFHLVKNVIKYLPQLGNRGSYLVQQMNDKLVEHKQYIHEYGQDLPEVRDWKWNL</sequence>
<dbReference type="GO" id="GO:0005975">
    <property type="term" value="P:carbohydrate metabolic process"/>
    <property type="evidence" value="ECO:0007669"/>
    <property type="project" value="InterPro"/>
</dbReference>
<dbReference type="NCBIfam" id="NF003618">
    <property type="entry name" value="PRK05261.1-3"/>
    <property type="match status" value="1"/>
</dbReference>
<dbReference type="HOGENOM" id="CLU_013954_2_0_9"/>
<keyword evidence="4 5" id="KW-0456">Lyase</keyword>
<dbReference type="Proteomes" id="UP000004828">
    <property type="component" value="Unassembled WGS sequence"/>
</dbReference>
<dbReference type="Pfam" id="PF09364">
    <property type="entry name" value="XFP_N"/>
    <property type="match status" value="1"/>
</dbReference>
<dbReference type="PROSITE" id="PS60002">
    <property type="entry name" value="PHOSPHOKETOLASE_1"/>
    <property type="match status" value="1"/>
</dbReference>
<dbReference type="InterPro" id="IPR018970">
    <property type="entry name" value="Xul5P/Fru6P_PKetolase_N"/>
</dbReference>
<dbReference type="InterPro" id="IPR009014">
    <property type="entry name" value="Transketo_C/PFOR_II"/>
</dbReference>
<dbReference type="InterPro" id="IPR005593">
    <property type="entry name" value="Xul5P/Fru6P_PKetolase"/>
</dbReference>
<evidence type="ECO:0000259" key="7">
    <source>
        <dbReference type="Pfam" id="PF09363"/>
    </source>
</evidence>
<dbReference type="EMBL" id="ABYJ02000055">
    <property type="protein sequence ID" value="EEV01821.1"/>
    <property type="molecule type" value="Genomic_DNA"/>
</dbReference>
<organism evidence="9 10">
    <name type="scientific">Roseburia intestinalis L1-82</name>
    <dbReference type="NCBI Taxonomy" id="536231"/>
    <lineage>
        <taxon>Bacteria</taxon>
        <taxon>Bacillati</taxon>
        <taxon>Bacillota</taxon>
        <taxon>Clostridia</taxon>
        <taxon>Lachnospirales</taxon>
        <taxon>Lachnospiraceae</taxon>
        <taxon>Roseburia</taxon>
    </lineage>
</organism>
<evidence type="ECO:0000313" key="10">
    <source>
        <dbReference type="Proteomes" id="UP000004828"/>
    </source>
</evidence>
<dbReference type="Pfam" id="PF09363">
    <property type="entry name" value="XFP_C"/>
    <property type="match status" value="1"/>
</dbReference>
<accession>C7G8L8</accession>
<comment type="similarity">
    <text evidence="2 5">Belongs to the XFP family.</text>
</comment>
<evidence type="ECO:0000256" key="1">
    <source>
        <dbReference type="ARBA" id="ARBA00001964"/>
    </source>
</evidence>
<comment type="caution">
    <text evidence="9">The sequence shown here is derived from an EMBL/GenBank/DDBJ whole genome shotgun (WGS) entry which is preliminary data.</text>
</comment>
<dbReference type="InterPro" id="IPR018969">
    <property type="entry name" value="Xul5P/Fru6P_PKetolase_C"/>
</dbReference>
<dbReference type="SUPFAM" id="SSF52518">
    <property type="entry name" value="Thiamin diphosphate-binding fold (THDP-binding)"/>
    <property type="match status" value="2"/>
</dbReference>
<protein>
    <recommendedName>
        <fullName evidence="5">Probable phosphoketolase</fullName>
        <ecNumber evidence="5">4.1.2.-</ecNumber>
    </recommendedName>
</protein>
<evidence type="ECO:0000256" key="6">
    <source>
        <dbReference type="SAM" id="Coils"/>
    </source>
</evidence>